<keyword evidence="6" id="KW-1185">Reference proteome</keyword>
<accession>A0A1E2VBC6</accession>
<name>A0A1E2VBC6_9GAMM</name>
<evidence type="ECO:0000313" key="5">
    <source>
        <dbReference type="EMBL" id="ODC04136.1"/>
    </source>
</evidence>
<dbReference type="Gene3D" id="3.40.1690.10">
    <property type="entry name" value="secretion proteins EscU"/>
    <property type="match status" value="1"/>
</dbReference>
<gene>
    <name evidence="5" type="ORF">BFW38_11970</name>
</gene>
<organism evidence="5 6">
    <name type="scientific">Terasakiispira papahanaumokuakeensis</name>
    <dbReference type="NCBI Taxonomy" id="197479"/>
    <lineage>
        <taxon>Bacteria</taxon>
        <taxon>Pseudomonadati</taxon>
        <taxon>Pseudomonadota</taxon>
        <taxon>Gammaproteobacteria</taxon>
        <taxon>Oceanospirillales</taxon>
        <taxon>Terasakiispira</taxon>
    </lineage>
</organism>
<dbReference type="GO" id="GO:0009306">
    <property type="term" value="P:protein secretion"/>
    <property type="evidence" value="ECO:0007669"/>
    <property type="project" value="InterPro"/>
</dbReference>
<dbReference type="STRING" id="197479.BFW38_11970"/>
<dbReference type="Proteomes" id="UP000094291">
    <property type="component" value="Unassembled WGS sequence"/>
</dbReference>
<keyword evidence="3" id="KW-0813">Transport</keyword>
<evidence type="ECO:0000313" key="6">
    <source>
        <dbReference type="Proteomes" id="UP000094291"/>
    </source>
</evidence>
<comment type="similarity">
    <text evidence="1">Belongs to the type III secretion exporter family.</text>
</comment>
<reference evidence="5 6" key="1">
    <citation type="submission" date="2016-08" db="EMBL/GenBank/DDBJ databases">
        <authorList>
            <person name="Seilhamer J.J."/>
        </authorList>
    </citation>
    <scope>NUCLEOTIDE SEQUENCE [LARGE SCALE GENOMIC DNA]</scope>
    <source>
        <strain evidence="5 6">PH27A</strain>
    </source>
</reference>
<keyword evidence="3" id="KW-0653">Protein transport</keyword>
<dbReference type="OrthoDB" id="5244399at2"/>
<evidence type="ECO:0000256" key="1">
    <source>
        <dbReference type="ARBA" id="ARBA00010690"/>
    </source>
</evidence>
<keyword evidence="3" id="KW-1006">Bacterial flagellum protein export</keyword>
<comment type="function">
    <text evidence="4">Required for formation of the rod structure in the basal body of the flagellar apparatus. Together with FliI and FliH, may constitute the export apparatus of flagellin.</text>
</comment>
<evidence type="ECO:0000256" key="2">
    <source>
        <dbReference type="ARBA" id="ARBA00021622"/>
    </source>
</evidence>
<dbReference type="SUPFAM" id="SSF160544">
    <property type="entry name" value="EscU C-terminal domain-like"/>
    <property type="match status" value="1"/>
</dbReference>
<evidence type="ECO:0000256" key="4">
    <source>
        <dbReference type="ARBA" id="ARBA00025078"/>
    </source>
</evidence>
<dbReference type="Pfam" id="PF01312">
    <property type="entry name" value="Bac_export_2"/>
    <property type="match status" value="1"/>
</dbReference>
<dbReference type="EMBL" id="MDTQ01000001">
    <property type="protein sequence ID" value="ODC04136.1"/>
    <property type="molecule type" value="Genomic_DNA"/>
</dbReference>
<dbReference type="PANTHER" id="PTHR30531">
    <property type="entry name" value="FLAGELLAR BIOSYNTHETIC PROTEIN FLHB"/>
    <property type="match status" value="1"/>
</dbReference>
<protein>
    <recommendedName>
        <fullName evidence="2">Flagellar biosynthetic protein FlhB</fullName>
    </recommendedName>
</protein>
<dbReference type="RefSeq" id="WP_068999008.1">
    <property type="nucleotide sequence ID" value="NZ_MDTQ01000001.1"/>
</dbReference>
<dbReference type="PANTHER" id="PTHR30531:SF12">
    <property type="entry name" value="FLAGELLAR BIOSYNTHETIC PROTEIN FLHB"/>
    <property type="match status" value="1"/>
</dbReference>
<comment type="caution">
    <text evidence="5">The sequence shown here is derived from an EMBL/GenBank/DDBJ whole genome shotgun (WGS) entry which is preliminary data.</text>
</comment>
<proteinExistence type="inferred from homology"/>
<sequence>MKVHRQRFTPTPKAIALQYDGMSPPRVTATGAQEIAERIVAIAREHDVPLYEDPSLAGALAHLELGDEIPELLYLAIAEVLAFIYGLQQEGQHKGEYTREDLNQKRRHRYR</sequence>
<dbReference type="InterPro" id="IPR029025">
    <property type="entry name" value="T3SS_substrate_exporter_C"/>
</dbReference>
<dbReference type="InterPro" id="IPR006135">
    <property type="entry name" value="T3SS_substrate_exporter"/>
</dbReference>
<dbReference type="GO" id="GO:0005886">
    <property type="term" value="C:plasma membrane"/>
    <property type="evidence" value="ECO:0007669"/>
    <property type="project" value="TreeGrafter"/>
</dbReference>
<dbReference type="AlphaFoldDB" id="A0A1E2VBC6"/>
<evidence type="ECO:0000256" key="3">
    <source>
        <dbReference type="ARBA" id="ARBA00023225"/>
    </source>
</evidence>